<proteinExistence type="predicted"/>
<dbReference type="AlphaFoldDB" id="A0A0E9R8B3"/>
<evidence type="ECO:0000313" key="1">
    <source>
        <dbReference type="EMBL" id="JAH25329.1"/>
    </source>
</evidence>
<accession>A0A0E9R8B3</accession>
<sequence length="29" mass="3373">MHMGVSVAVRPYKILLWCLNPQDIISKFL</sequence>
<name>A0A0E9R8B3_ANGAN</name>
<reference evidence="1" key="2">
    <citation type="journal article" date="2015" name="Fish Shellfish Immunol.">
        <title>Early steps in the European eel (Anguilla anguilla)-Vibrio vulnificus interaction in the gills: Role of the RtxA13 toxin.</title>
        <authorList>
            <person name="Callol A."/>
            <person name="Pajuelo D."/>
            <person name="Ebbesson L."/>
            <person name="Teles M."/>
            <person name="MacKenzie S."/>
            <person name="Amaro C."/>
        </authorList>
    </citation>
    <scope>NUCLEOTIDE SEQUENCE</scope>
</reference>
<organism evidence="1">
    <name type="scientific">Anguilla anguilla</name>
    <name type="common">European freshwater eel</name>
    <name type="synonym">Muraena anguilla</name>
    <dbReference type="NCBI Taxonomy" id="7936"/>
    <lineage>
        <taxon>Eukaryota</taxon>
        <taxon>Metazoa</taxon>
        <taxon>Chordata</taxon>
        <taxon>Craniata</taxon>
        <taxon>Vertebrata</taxon>
        <taxon>Euteleostomi</taxon>
        <taxon>Actinopterygii</taxon>
        <taxon>Neopterygii</taxon>
        <taxon>Teleostei</taxon>
        <taxon>Anguilliformes</taxon>
        <taxon>Anguillidae</taxon>
        <taxon>Anguilla</taxon>
    </lineage>
</organism>
<dbReference type="EMBL" id="GBXM01083248">
    <property type="protein sequence ID" value="JAH25329.1"/>
    <property type="molecule type" value="Transcribed_RNA"/>
</dbReference>
<protein>
    <submittedName>
        <fullName evidence="1">Uncharacterized protein</fullName>
    </submittedName>
</protein>
<reference evidence="1" key="1">
    <citation type="submission" date="2014-11" db="EMBL/GenBank/DDBJ databases">
        <authorList>
            <person name="Amaro Gonzalez C."/>
        </authorList>
    </citation>
    <scope>NUCLEOTIDE SEQUENCE</scope>
</reference>